<feature type="compositionally biased region" description="Polar residues" evidence="1">
    <location>
        <begin position="493"/>
        <end position="509"/>
    </location>
</feature>
<gene>
    <name evidence="2" type="ORF">CTI12_AA268210</name>
</gene>
<evidence type="ECO:0000313" key="3">
    <source>
        <dbReference type="Proteomes" id="UP000245207"/>
    </source>
</evidence>
<dbReference type="EMBL" id="PKPP01002883">
    <property type="protein sequence ID" value="PWA72552.1"/>
    <property type="molecule type" value="Genomic_DNA"/>
</dbReference>
<keyword evidence="3" id="KW-1185">Reference proteome</keyword>
<protein>
    <recommendedName>
        <fullName evidence="4">Ulp1 protease family, C-terminal catalytic domain-containing protein</fullName>
    </recommendedName>
</protein>
<proteinExistence type="predicted"/>
<evidence type="ECO:0000256" key="1">
    <source>
        <dbReference type="SAM" id="MobiDB-lite"/>
    </source>
</evidence>
<dbReference type="OrthoDB" id="685326at2759"/>
<comment type="caution">
    <text evidence="2">The sequence shown here is derived from an EMBL/GenBank/DDBJ whole genome shotgun (WGS) entry which is preliminary data.</text>
</comment>
<organism evidence="2 3">
    <name type="scientific">Artemisia annua</name>
    <name type="common">Sweet wormwood</name>
    <dbReference type="NCBI Taxonomy" id="35608"/>
    <lineage>
        <taxon>Eukaryota</taxon>
        <taxon>Viridiplantae</taxon>
        <taxon>Streptophyta</taxon>
        <taxon>Embryophyta</taxon>
        <taxon>Tracheophyta</taxon>
        <taxon>Spermatophyta</taxon>
        <taxon>Magnoliopsida</taxon>
        <taxon>eudicotyledons</taxon>
        <taxon>Gunneridae</taxon>
        <taxon>Pentapetalae</taxon>
        <taxon>asterids</taxon>
        <taxon>campanulids</taxon>
        <taxon>Asterales</taxon>
        <taxon>Asteraceae</taxon>
        <taxon>Asteroideae</taxon>
        <taxon>Anthemideae</taxon>
        <taxon>Artemisiinae</taxon>
        <taxon>Artemisia</taxon>
    </lineage>
</organism>
<dbReference type="PANTHER" id="PTHR34835">
    <property type="entry name" value="OS07G0283600 PROTEIN-RELATED"/>
    <property type="match status" value="1"/>
</dbReference>
<dbReference type="PANTHER" id="PTHR34835:SF90">
    <property type="entry name" value="AMINOTRANSFERASE-LIKE PLANT MOBILE DOMAIN-CONTAINING PROTEIN"/>
    <property type="match status" value="1"/>
</dbReference>
<dbReference type="Proteomes" id="UP000245207">
    <property type="component" value="Unassembled WGS sequence"/>
</dbReference>
<sequence>MMVSFVKNCEGTKKKTNDKIVVCKKSKKEELEDKDCEESEDDGKFEPVNLKTRISPTNLKNVIRSCTPGEYKLLEEMGFGDYCGEFNFESTPTALGMWLCKNFDANNSTLVLSENRKIKITKELIHEILGIPMGEIKVHALRETTTADATTVKWRSTLPLSVYDPDAPTASQKKIPISRLEGHLTGSTDESWAFKVGFLVVYFSIFAHGNKDGSVNQRFLPAIEDIENVPKLDWCTYCLECMKKELKDFKPRVFFAGPVLLLALIYVNSTVSEQTIVNRTVPAFKAWSTKLLKQRENEESKGGFGQLPILEGLQYVETPKKSPKKNLKKKKNKIQETEQDVENTIVELYTPQLDLSCGLYGTMNRDEELELFKTKSKKGMRDCLKDILEKSKELMIRTDDKLKIAFSSYPDDEEIKKMMEERNMLYKESYIVGDNNETDKFKCGDEVVDQGTEECHTDVLNEDVDEADKRKDDVEKEISQEMLIESDEGVFKDNSQNLSQKSQESSQEMIGSDEGGKSQKII</sequence>
<accession>A0A2U1NG99</accession>
<evidence type="ECO:0008006" key="4">
    <source>
        <dbReference type="Google" id="ProtNLM"/>
    </source>
</evidence>
<dbReference type="AlphaFoldDB" id="A0A2U1NG99"/>
<evidence type="ECO:0000313" key="2">
    <source>
        <dbReference type="EMBL" id="PWA72552.1"/>
    </source>
</evidence>
<name>A0A2U1NG99_ARTAN</name>
<feature type="region of interest" description="Disordered" evidence="1">
    <location>
        <begin position="482"/>
        <end position="522"/>
    </location>
</feature>
<reference evidence="2 3" key="1">
    <citation type="journal article" date="2018" name="Mol. Plant">
        <title>The genome of Artemisia annua provides insight into the evolution of Asteraceae family and artemisinin biosynthesis.</title>
        <authorList>
            <person name="Shen Q."/>
            <person name="Zhang L."/>
            <person name="Liao Z."/>
            <person name="Wang S."/>
            <person name="Yan T."/>
            <person name="Shi P."/>
            <person name="Liu M."/>
            <person name="Fu X."/>
            <person name="Pan Q."/>
            <person name="Wang Y."/>
            <person name="Lv Z."/>
            <person name="Lu X."/>
            <person name="Zhang F."/>
            <person name="Jiang W."/>
            <person name="Ma Y."/>
            <person name="Chen M."/>
            <person name="Hao X."/>
            <person name="Li L."/>
            <person name="Tang Y."/>
            <person name="Lv G."/>
            <person name="Zhou Y."/>
            <person name="Sun X."/>
            <person name="Brodelius P.E."/>
            <person name="Rose J.K.C."/>
            <person name="Tang K."/>
        </authorList>
    </citation>
    <scope>NUCLEOTIDE SEQUENCE [LARGE SCALE GENOMIC DNA]</scope>
    <source>
        <strain evidence="3">cv. Huhao1</strain>
        <tissue evidence="2">Leaf</tissue>
    </source>
</reference>